<evidence type="ECO:0000313" key="2">
    <source>
        <dbReference type="EMBL" id="AKU90538.1"/>
    </source>
</evidence>
<gene>
    <name evidence="2" type="ORF">AKJ08_0925</name>
</gene>
<keyword evidence="3" id="KW-1185">Reference proteome</keyword>
<dbReference type="EMBL" id="CP012332">
    <property type="protein sequence ID" value="AKU90538.1"/>
    <property type="molecule type" value="Genomic_DNA"/>
</dbReference>
<reference evidence="2 3" key="1">
    <citation type="submission" date="2015-08" db="EMBL/GenBank/DDBJ databases">
        <authorList>
            <person name="Babu N.S."/>
            <person name="Beckwith C.J."/>
            <person name="Beseler K.G."/>
            <person name="Brison A."/>
            <person name="Carone J.V."/>
            <person name="Caskin T.P."/>
            <person name="Diamond M."/>
            <person name="Durham M.E."/>
            <person name="Foxe J.M."/>
            <person name="Go M."/>
            <person name="Henderson B.A."/>
            <person name="Jones I.B."/>
            <person name="McGettigan J.A."/>
            <person name="Micheletti S.J."/>
            <person name="Nasrallah M.E."/>
            <person name="Ortiz D."/>
            <person name="Piller C.R."/>
            <person name="Privatt S.R."/>
            <person name="Schneider S.L."/>
            <person name="Sharp S."/>
            <person name="Smith T.C."/>
            <person name="Stanton J.D."/>
            <person name="Ullery H.E."/>
            <person name="Wilson R.J."/>
            <person name="Serrano M.G."/>
            <person name="Buck G."/>
            <person name="Lee V."/>
            <person name="Wang Y."/>
            <person name="Carvalho R."/>
            <person name="Voegtly L."/>
            <person name="Shi R."/>
            <person name="Duckworth R."/>
            <person name="Johnson A."/>
            <person name="Loviza R."/>
            <person name="Walstead R."/>
            <person name="Shah Z."/>
            <person name="Kiflezghi M."/>
            <person name="Wade K."/>
            <person name="Ball S.L."/>
            <person name="Bradley K.W."/>
            <person name="Asai D.J."/>
            <person name="Bowman C.A."/>
            <person name="Russell D.A."/>
            <person name="Pope W.H."/>
            <person name="Jacobs-Sera D."/>
            <person name="Hendrix R.W."/>
            <person name="Hatfull G.F."/>
        </authorList>
    </citation>
    <scope>NUCLEOTIDE SEQUENCE [LARGE SCALE GENOMIC DNA]</scope>
    <source>
        <strain evidence="2 3">DSM 27710</strain>
    </source>
</reference>
<proteinExistence type="predicted"/>
<dbReference type="AlphaFoldDB" id="A0A0K1PAH4"/>
<name>A0A0K1PAH4_9BACT</name>
<protein>
    <submittedName>
        <fullName evidence="2">Uncharacterized protein</fullName>
    </submittedName>
</protein>
<dbReference type="STRING" id="1391653.AKJ08_0925"/>
<feature type="region of interest" description="Disordered" evidence="1">
    <location>
        <begin position="1"/>
        <end position="38"/>
    </location>
</feature>
<evidence type="ECO:0000313" key="3">
    <source>
        <dbReference type="Proteomes" id="UP000055590"/>
    </source>
</evidence>
<evidence type="ECO:0000256" key="1">
    <source>
        <dbReference type="SAM" id="MobiDB-lite"/>
    </source>
</evidence>
<dbReference type="KEGG" id="vin:AKJ08_0925"/>
<feature type="compositionally biased region" description="Gly residues" evidence="1">
    <location>
        <begin position="1"/>
        <end position="11"/>
    </location>
</feature>
<accession>A0A0K1PAH4</accession>
<sequence>MKEMVHGGGEPAAGRRSSLWPGGMPTKGIGGRQTAMSV</sequence>
<organism evidence="2 3">
    <name type="scientific">Vulgatibacter incomptus</name>
    <dbReference type="NCBI Taxonomy" id="1391653"/>
    <lineage>
        <taxon>Bacteria</taxon>
        <taxon>Pseudomonadati</taxon>
        <taxon>Myxococcota</taxon>
        <taxon>Myxococcia</taxon>
        <taxon>Myxococcales</taxon>
        <taxon>Cystobacterineae</taxon>
        <taxon>Vulgatibacteraceae</taxon>
        <taxon>Vulgatibacter</taxon>
    </lineage>
</organism>
<dbReference type="Proteomes" id="UP000055590">
    <property type="component" value="Chromosome"/>
</dbReference>